<dbReference type="NCBIfam" id="TIGR01560">
    <property type="entry name" value="put_DNA_pack"/>
    <property type="match status" value="1"/>
</dbReference>
<dbReference type="Gene3D" id="1.10.3230.30">
    <property type="entry name" value="Phage gp6-like head-tail connector protein"/>
    <property type="match status" value="1"/>
</dbReference>
<dbReference type="STRING" id="1261640.BHK98_02585"/>
<dbReference type="OrthoDB" id="5654at2"/>
<reference evidence="1 2" key="1">
    <citation type="journal article" date="2016" name="Appl. Environ. Microbiol.">
        <title>Function and Phylogeny of Bacterial Butyryl Coenzyme A:Acetate Transferases and Their Diversity in the Proximal Colon of Swine.</title>
        <authorList>
            <person name="Trachsel J."/>
            <person name="Bayles D.O."/>
            <person name="Looft T."/>
            <person name="Levine U.Y."/>
            <person name="Allen H.K."/>
        </authorList>
    </citation>
    <scope>NUCLEOTIDE SEQUENCE [LARGE SCALE GENOMIC DNA]</scope>
    <source>
        <strain evidence="1 2">68-3-10</strain>
    </source>
</reference>
<dbReference type="InterPro" id="IPR021146">
    <property type="entry name" value="Phage_gp6-like_head-tail"/>
</dbReference>
<dbReference type="CDD" id="cd08054">
    <property type="entry name" value="gp6"/>
    <property type="match status" value="1"/>
</dbReference>
<dbReference type="Pfam" id="PF05135">
    <property type="entry name" value="Phage_connect_1"/>
    <property type="match status" value="1"/>
</dbReference>
<dbReference type="EMBL" id="MJIE01000001">
    <property type="protein sequence ID" value="OLR55050.1"/>
    <property type="molecule type" value="Genomic_DNA"/>
</dbReference>
<sequence length="91" mass="10756">MLITLDEAKLYLRIDSDDEDSLVTNIIESAEHLCRDIARLSAEEFEEEKATVRAAMLYTIAYLYEHREKADYHELIMMLRSLLFGIRRQVF</sequence>
<accession>A0A1Q9JFN8</accession>
<dbReference type="RefSeq" id="WP_075712050.1">
    <property type="nucleotide sequence ID" value="NZ_MJIE01000001.1"/>
</dbReference>
<proteinExistence type="predicted"/>
<dbReference type="Proteomes" id="UP000187404">
    <property type="component" value="Unassembled WGS sequence"/>
</dbReference>
<dbReference type="InterPro" id="IPR006450">
    <property type="entry name" value="Phage_HK97_gp6-like"/>
</dbReference>
<gene>
    <name evidence="1" type="ORF">BHK98_02585</name>
</gene>
<name>A0A1Q9JFN8_9FIRM</name>
<comment type="caution">
    <text evidence="1">The sequence shown here is derived from an EMBL/GenBank/DDBJ whole genome shotgun (WGS) entry which is preliminary data.</text>
</comment>
<evidence type="ECO:0000313" key="1">
    <source>
        <dbReference type="EMBL" id="OLR55050.1"/>
    </source>
</evidence>
<organism evidence="1 2">
    <name type="scientific">Hornefia porci</name>
    <dbReference type="NCBI Taxonomy" id="2652292"/>
    <lineage>
        <taxon>Bacteria</taxon>
        <taxon>Bacillati</taxon>
        <taxon>Bacillota</taxon>
        <taxon>Clostridia</taxon>
        <taxon>Peptostreptococcales</taxon>
        <taxon>Anaerovoracaceae</taxon>
        <taxon>Hornefia</taxon>
    </lineage>
</organism>
<protein>
    <submittedName>
        <fullName evidence="1">AraC family transcriptional regulator</fullName>
    </submittedName>
</protein>
<keyword evidence="2" id="KW-1185">Reference proteome</keyword>
<dbReference type="AlphaFoldDB" id="A0A1Q9JFN8"/>
<evidence type="ECO:0000313" key="2">
    <source>
        <dbReference type="Proteomes" id="UP000187404"/>
    </source>
</evidence>